<dbReference type="Proteomes" id="UP000253790">
    <property type="component" value="Chromosome"/>
</dbReference>
<evidence type="ECO:0000256" key="5">
    <source>
        <dbReference type="ARBA" id="ARBA00011882"/>
    </source>
</evidence>
<feature type="binding site" description="type 1 copper site" evidence="12">
    <location>
        <position position="751"/>
    </location>
    <ligand>
        <name>Cu cation</name>
        <dbReference type="ChEBI" id="CHEBI:23378"/>
        <label>1</label>
    </ligand>
</feature>
<dbReference type="Pfam" id="PF07732">
    <property type="entry name" value="Cu-oxidase_3"/>
    <property type="match status" value="1"/>
</dbReference>
<dbReference type="PANTHER" id="PTHR11709">
    <property type="entry name" value="MULTI-COPPER OXIDASE"/>
    <property type="match status" value="1"/>
</dbReference>
<evidence type="ECO:0000256" key="4">
    <source>
        <dbReference type="ARBA" id="ARBA00011233"/>
    </source>
</evidence>
<comment type="catalytic activity">
    <reaction evidence="11">
        <text>nitric oxide + Fe(III)-[cytochrome c] + H2O = Fe(II)-[cytochrome c] + nitrite + 2 H(+)</text>
        <dbReference type="Rhea" id="RHEA:15233"/>
        <dbReference type="Rhea" id="RHEA-COMP:10350"/>
        <dbReference type="Rhea" id="RHEA-COMP:14399"/>
        <dbReference type="ChEBI" id="CHEBI:15377"/>
        <dbReference type="ChEBI" id="CHEBI:15378"/>
        <dbReference type="ChEBI" id="CHEBI:16301"/>
        <dbReference type="ChEBI" id="CHEBI:16480"/>
        <dbReference type="ChEBI" id="CHEBI:29033"/>
        <dbReference type="ChEBI" id="CHEBI:29034"/>
        <dbReference type="EC" id="1.7.2.1"/>
    </reaction>
</comment>
<evidence type="ECO:0000313" key="18">
    <source>
        <dbReference type="Proteomes" id="UP000253790"/>
    </source>
</evidence>
<comment type="subunit">
    <text evidence="4">Homotrimer.</text>
</comment>
<evidence type="ECO:0000256" key="6">
    <source>
        <dbReference type="ARBA" id="ARBA00017290"/>
    </source>
</evidence>
<evidence type="ECO:0000256" key="3">
    <source>
        <dbReference type="ARBA" id="ARBA00010609"/>
    </source>
</evidence>
<dbReference type="InterPro" id="IPR028096">
    <property type="entry name" value="EfeO_Cupredoxin"/>
</dbReference>
<evidence type="ECO:0000256" key="13">
    <source>
        <dbReference type="SAM" id="MobiDB-lite"/>
    </source>
</evidence>
<dbReference type="EC" id="1.7.2.1" evidence="5"/>
<feature type="transmembrane region" description="Helical" evidence="14">
    <location>
        <begin position="281"/>
        <end position="301"/>
    </location>
</feature>
<gene>
    <name evidence="17" type="ORF">DV701_10705</name>
</gene>
<feature type="transmembrane region" description="Helical" evidence="14">
    <location>
        <begin position="25"/>
        <end position="44"/>
    </location>
</feature>
<feature type="transmembrane region" description="Helical" evidence="14">
    <location>
        <begin position="358"/>
        <end position="377"/>
    </location>
</feature>
<feature type="binding site" description="type 1 copper site" evidence="12">
    <location>
        <position position="703"/>
    </location>
    <ligand>
        <name>Cu cation</name>
        <dbReference type="ChEBI" id="CHEBI:23378"/>
        <label>1</label>
    </ligand>
</feature>
<protein>
    <recommendedName>
        <fullName evidence="6">Copper-containing nitrite reductase</fullName>
        <ecNumber evidence="5">1.7.2.1</ecNumber>
    </recommendedName>
</protein>
<reference evidence="17 18" key="1">
    <citation type="submission" date="2018-07" db="EMBL/GenBank/DDBJ databases">
        <title>Complete genome sequencing of Ornithinimicrobium sp. AMA3305.</title>
        <authorList>
            <person name="Bae J.-W."/>
        </authorList>
    </citation>
    <scope>NUCLEOTIDE SEQUENCE [LARGE SCALE GENOMIC DNA]</scope>
    <source>
        <strain evidence="17 18">AMA3305</strain>
    </source>
</reference>
<feature type="transmembrane region" description="Helical" evidence="14">
    <location>
        <begin position="112"/>
        <end position="130"/>
    </location>
</feature>
<comment type="cofactor">
    <cofactor evidence="1 12">
        <name>Cu(+)</name>
        <dbReference type="ChEBI" id="CHEBI:49552"/>
    </cofactor>
</comment>
<dbReference type="GO" id="GO:0005507">
    <property type="term" value="F:copper ion binding"/>
    <property type="evidence" value="ECO:0007669"/>
    <property type="project" value="InterPro"/>
</dbReference>
<dbReference type="CDD" id="cd04208">
    <property type="entry name" value="CuRO_2_CuNIR"/>
    <property type="match status" value="1"/>
</dbReference>
<evidence type="ECO:0000259" key="15">
    <source>
        <dbReference type="Pfam" id="PF07732"/>
    </source>
</evidence>
<keyword evidence="9" id="KW-0560">Oxidoreductase</keyword>
<keyword evidence="10 12" id="KW-0186">Copper</keyword>
<comment type="similarity">
    <text evidence="3">Belongs to the multicopper oxidase family.</text>
</comment>
<feature type="transmembrane region" description="Helical" evidence="14">
    <location>
        <begin position="50"/>
        <end position="68"/>
    </location>
</feature>
<evidence type="ECO:0000313" key="17">
    <source>
        <dbReference type="EMBL" id="AXH96531.1"/>
    </source>
</evidence>
<feature type="transmembrane region" description="Helical" evidence="14">
    <location>
        <begin position="247"/>
        <end position="269"/>
    </location>
</feature>
<keyword evidence="14" id="KW-1133">Transmembrane helix</keyword>
<feature type="binding site" description="type 1 copper site" evidence="12">
    <location>
        <position position="903"/>
    </location>
    <ligand>
        <name>Cu cation</name>
        <dbReference type="ChEBI" id="CHEBI:23378"/>
        <label>1</label>
    </ligand>
</feature>
<dbReference type="OrthoDB" id="345021at2"/>
<dbReference type="EMBL" id="CP031229">
    <property type="protein sequence ID" value="AXH96531.1"/>
    <property type="molecule type" value="Genomic_DNA"/>
</dbReference>
<feature type="domain" description="EfeO-type cupredoxin-like" evidence="16">
    <location>
        <begin position="494"/>
        <end position="557"/>
    </location>
</feature>
<dbReference type="AlphaFoldDB" id="A0A345NNC3"/>
<evidence type="ECO:0000259" key="16">
    <source>
        <dbReference type="Pfam" id="PF13473"/>
    </source>
</evidence>
<evidence type="ECO:0000256" key="8">
    <source>
        <dbReference type="ARBA" id="ARBA00022737"/>
    </source>
</evidence>
<dbReference type="SUPFAM" id="SSF49503">
    <property type="entry name" value="Cupredoxins"/>
    <property type="match status" value="3"/>
</dbReference>
<feature type="region of interest" description="Disordered" evidence="13">
    <location>
        <begin position="415"/>
        <end position="435"/>
    </location>
</feature>
<evidence type="ECO:0000256" key="11">
    <source>
        <dbReference type="ARBA" id="ARBA00049340"/>
    </source>
</evidence>
<feature type="transmembrane region" description="Helical" evidence="14">
    <location>
        <begin position="182"/>
        <end position="204"/>
    </location>
</feature>
<evidence type="ECO:0000256" key="2">
    <source>
        <dbReference type="ARBA" id="ARBA00001973"/>
    </source>
</evidence>
<dbReference type="InterPro" id="IPR008972">
    <property type="entry name" value="Cupredoxin"/>
</dbReference>
<feature type="domain" description="Plastocyanin-like" evidence="15">
    <location>
        <begin position="653"/>
        <end position="761"/>
    </location>
</feature>
<dbReference type="KEGG" id="orn:DV701_10705"/>
<dbReference type="Gene3D" id="2.60.40.420">
    <property type="entry name" value="Cupredoxins - blue copper proteins"/>
    <property type="match status" value="3"/>
</dbReference>
<feature type="transmembrane region" description="Helical" evidence="14">
    <location>
        <begin position="450"/>
        <end position="467"/>
    </location>
</feature>
<dbReference type="RefSeq" id="WP_114928296.1">
    <property type="nucleotide sequence ID" value="NZ_CP031229.1"/>
</dbReference>
<dbReference type="InterPro" id="IPR011707">
    <property type="entry name" value="Cu-oxidase-like_N"/>
</dbReference>
<feature type="binding site" description="type 1 copper site" evidence="12">
    <location>
        <position position="737"/>
    </location>
    <ligand>
        <name>Cu cation</name>
        <dbReference type="ChEBI" id="CHEBI:23378"/>
        <label>1</label>
    </ligand>
</feature>
<proteinExistence type="inferred from homology"/>
<evidence type="ECO:0000256" key="7">
    <source>
        <dbReference type="ARBA" id="ARBA00022723"/>
    </source>
</evidence>
<feature type="transmembrane region" description="Helical" evidence="14">
    <location>
        <begin position="313"/>
        <end position="337"/>
    </location>
</feature>
<feature type="binding site" description="type 1 copper site" evidence="12">
    <location>
        <position position="738"/>
    </location>
    <ligand>
        <name>Cu cation</name>
        <dbReference type="ChEBI" id="CHEBI:23378"/>
        <label>1</label>
    </ligand>
</feature>
<evidence type="ECO:0000256" key="10">
    <source>
        <dbReference type="ARBA" id="ARBA00023008"/>
    </source>
</evidence>
<feature type="transmembrane region" description="Helical" evidence="14">
    <location>
        <begin position="224"/>
        <end position="241"/>
    </location>
</feature>
<evidence type="ECO:0000256" key="1">
    <source>
        <dbReference type="ARBA" id="ARBA00001960"/>
    </source>
</evidence>
<dbReference type="PRINTS" id="PR00695">
    <property type="entry name" value="CUNO2RDTASE"/>
</dbReference>
<accession>A0A345NNC3</accession>
<dbReference type="CDD" id="cd11020">
    <property type="entry name" value="CuRO_1_CuNIR"/>
    <property type="match status" value="1"/>
</dbReference>
<feature type="transmembrane region" description="Helical" evidence="14">
    <location>
        <begin position="89"/>
        <end position="106"/>
    </location>
</feature>
<keyword evidence="8" id="KW-0677">Repeat</keyword>
<name>A0A345NNC3_9MICO</name>
<dbReference type="GO" id="GO:0050421">
    <property type="term" value="F:nitrite reductase (NO-forming) activity"/>
    <property type="evidence" value="ECO:0007669"/>
    <property type="project" value="UniProtKB-EC"/>
</dbReference>
<comment type="cofactor">
    <cofactor evidence="2 12">
        <name>Cu(2+)</name>
        <dbReference type="ChEBI" id="CHEBI:29036"/>
    </cofactor>
</comment>
<evidence type="ECO:0000256" key="9">
    <source>
        <dbReference type="ARBA" id="ARBA00023002"/>
    </source>
</evidence>
<keyword evidence="14" id="KW-0472">Membrane</keyword>
<keyword evidence="14" id="KW-0812">Transmembrane</keyword>
<feature type="binding site" description="type 1 copper site" evidence="12">
    <location>
        <position position="698"/>
    </location>
    <ligand>
        <name>Cu cation</name>
        <dbReference type="ChEBI" id="CHEBI:23378"/>
        <label>1</label>
    </ligand>
</feature>
<organism evidence="17 18">
    <name type="scientific">Ornithinimicrobium avium</name>
    <dbReference type="NCBI Taxonomy" id="2283195"/>
    <lineage>
        <taxon>Bacteria</taxon>
        <taxon>Bacillati</taxon>
        <taxon>Actinomycetota</taxon>
        <taxon>Actinomycetes</taxon>
        <taxon>Micrococcales</taxon>
        <taxon>Ornithinimicrobiaceae</taxon>
        <taxon>Ornithinimicrobium</taxon>
    </lineage>
</organism>
<evidence type="ECO:0000256" key="12">
    <source>
        <dbReference type="PIRSR" id="PIRSR601287-1"/>
    </source>
</evidence>
<keyword evidence="18" id="KW-1185">Reference proteome</keyword>
<dbReference type="InterPro" id="IPR045087">
    <property type="entry name" value="Cu-oxidase_fam"/>
</dbReference>
<feature type="transmembrane region" description="Helical" evidence="14">
    <location>
        <begin position="383"/>
        <end position="408"/>
    </location>
</feature>
<dbReference type="PANTHER" id="PTHR11709:SF394">
    <property type="entry name" value="FI03373P-RELATED"/>
    <property type="match status" value="1"/>
</dbReference>
<feature type="transmembrane region" description="Helical" evidence="14">
    <location>
        <begin position="150"/>
        <end position="170"/>
    </location>
</feature>
<sequence>MLDRPAARPAEGGRSARGRWPLRDYPSLVWMALAVVMTLVHPFVPGSRWLMVHVVLLGALTHAIMVWSTHFTQALLKTRPGLDDRRIQSRRLVLLLAGTVLTLVGVPTTQWWLTVVGATLVAAAVVWHGVQLGRRLRAALPGRFRVTVRYYLAAVVCLPVGVALGATLALGLDDAAQGRILLAHITVNVLGWVGLTVTGTLLTLWPTMLRTAIGPRAEKRAEQALPGLAGAIGLLVVGALADLRWVTVAALVLYAVSLLWWASAVLAPVRTKLPREFAPASVGLALVWWLVAIFVVLARLLTTATWAEFADGFSTTSAVLVVGFAAQLLSGALSYLMPSVLGGGKTVVRAGARWFDRWATTRLVTINLGLLLALLPVPSIVRVVVSVLVLAALAAFVPIMLGGILAATRAKREVEQARARGERPSGATPTPGLAHGEPDRLPSIWSVGQLVAAVSALVLAVSVGVALDPAAAGLYGTGGITGPSTTAAAGVEPTGRTTTVKVEAVDMAFEPSSIEVPAGDRLVIELTNTDETNLHDLQLLGQRTPRLSAGETATLDVGVVTGSVQGWCTIVGHRQMGMVLDVVVTGGGTDAAAATTHPDHGGAGTAGTAGGTAYPAPVRIDPDATVGHPVDPVLPPLTTKSGTVHRLTMTATEEELEVAPGITQVRWTFNGEVPGPTLRGRVGDVFEITLVNDGTMGHSIDFHAGALAPDRPMRTIPPGESLVYRFTAERAGIWMYHCATMPMSSHIAAGMHGAVIIEPEQGLPEVDREYLVVQSETYLQPGTGQDGTPAAAVDVDAILAERPSLVSFNGIANQYDDPDRMFEAKVGERVRFWVLDNGPNRATSFHIVGGQFDTVYAEGAYTLGGPDGPAQGAGAQALGLQPAQGGFVELTFPEAGHYPVVSHIMVDAERGAHGFVHVTD</sequence>
<keyword evidence="7 12" id="KW-0479">Metal-binding</keyword>
<dbReference type="Pfam" id="PF13473">
    <property type="entry name" value="Cupredoxin_1"/>
    <property type="match status" value="1"/>
</dbReference>
<evidence type="ECO:0000256" key="14">
    <source>
        <dbReference type="SAM" id="Phobius"/>
    </source>
</evidence>
<feature type="binding site" description="type 1 copper site" evidence="12">
    <location>
        <position position="746"/>
    </location>
    <ligand>
        <name>Cu cation</name>
        <dbReference type="ChEBI" id="CHEBI:23378"/>
        <label>1</label>
    </ligand>
</feature>
<dbReference type="InterPro" id="IPR001287">
    <property type="entry name" value="NO2-reductase_Cu"/>
</dbReference>